<reference evidence="1 2" key="1">
    <citation type="submission" date="2021-06" db="EMBL/GenBank/DDBJ databases">
        <authorList>
            <person name="Palmer J.M."/>
        </authorList>
    </citation>
    <scope>NUCLEOTIDE SEQUENCE [LARGE SCALE GENOMIC DNA]</scope>
    <source>
        <strain evidence="1 2">XC_2019</strain>
        <tissue evidence="1">Muscle</tissue>
    </source>
</reference>
<dbReference type="PANTHER" id="PTHR14559:SF1">
    <property type="entry name" value="CASPASE RECRUITMENT DOMAIN-CONTAINING PROTEIN 14"/>
    <property type="match status" value="1"/>
</dbReference>
<name>A0ABV0R636_9TELE</name>
<dbReference type="InterPro" id="IPR027417">
    <property type="entry name" value="P-loop_NTPase"/>
</dbReference>
<evidence type="ECO:0008006" key="3">
    <source>
        <dbReference type="Google" id="ProtNLM"/>
    </source>
</evidence>
<feature type="non-terminal residue" evidence="1">
    <location>
        <position position="1"/>
    </location>
</feature>
<dbReference type="Gene3D" id="2.30.30.40">
    <property type="entry name" value="SH3 Domains"/>
    <property type="match status" value="1"/>
</dbReference>
<keyword evidence="2" id="KW-1185">Reference proteome</keyword>
<organism evidence="1 2">
    <name type="scientific">Xenoophorus captivus</name>
    <dbReference type="NCBI Taxonomy" id="1517983"/>
    <lineage>
        <taxon>Eukaryota</taxon>
        <taxon>Metazoa</taxon>
        <taxon>Chordata</taxon>
        <taxon>Craniata</taxon>
        <taxon>Vertebrata</taxon>
        <taxon>Euteleostomi</taxon>
        <taxon>Actinopterygii</taxon>
        <taxon>Neopterygii</taxon>
        <taxon>Teleostei</taxon>
        <taxon>Neoteleostei</taxon>
        <taxon>Acanthomorphata</taxon>
        <taxon>Ovalentaria</taxon>
        <taxon>Atherinomorphae</taxon>
        <taxon>Cyprinodontiformes</taxon>
        <taxon>Goodeidae</taxon>
        <taxon>Xenoophorus</taxon>
    </lineage>
</organism>
<proteinExistence type="predicted"/>
<dbReference type="Proteomes" id="UP001434883">
    <property type="component" value="Unassembled WGS sequence"/>
</dbReference>
<accession>A0ABV0R636</accession>
<dbReference type="PANTHER" id="PTHR14559">
    <property type="entry name" value="CASPASE RECRUITMENT DOMAIN FAMILY"/>
    <property type="match status" value="1"/>
</dbReference>
<dbReference type="Gene3D" id="3.40.50.300">
    <property type="entry name" value="P-loop containing nucleotide triphosphate hydrolases"/>
    <property type="match status" value="1"/>
</dbReference>
<evidence type="ECO:0000313" key="2">
    <source>
        <dbReference type="Proteomes" id="UP001434883"/>
    </source>
</evidence>
<sequence>VRYEQNSRALKMVLEDSTLEEATWALSQTMNVQQRRPHGDAVDLVLLSSCTDYKALLQQLQNSKTSSGDSFYIRVNISLPADTSGALAVSCNDILHVTNTRPDDTEDLWHASQVHPCQLLDLQSGTVPNYYRPILLLPTILGRMLDKKLDSWQGFQLCEPGKKCYNLLLDKICEGLHCVLPLGLDCVRRLHRFEIFPIIIFIGLSARNARKLRSKLQRNGQTEEQLLACSKSEEPLLDKLPCLYHSVDPDSWCDQNSLLTSLRTRIWEEQRKIVWVEPDLW</sequence>
<dbReference type="EMBL" id="JAHRIN010034721">
    <property type="protein sequence ID" value="MEQ2203600.1"/>
    <property type="molecule type" value="Genomic_DNA"/>
</dbReference>
<evidence type="ECO:0000313" key="1">
    <source>
        <dbReference type="EMBL" id="MEQ2203600.1"/>
    </source>
</evidence>
<comment type="caution">
    <text evidence="1">The sequence shown here is derived from an EMBL/GenBank/DDBJ whole genome shotgun (WGS) entry which is preliminary data.</text>
</comment>
<protein>
    <recommendedName>
        <fullName evidence="3">Caspase recruitment domain family, member 14</fullName>
    </recommendedName>
</protein>
<gene>
    <name evidence="1" type="ORF">XENOCAPTIV_001197</name>
</gene>